<accession>A0A4Z0W7Z8</accession>
<keyword evidence="2" id="KW-0520">NAD</keyword>
<dbReference type="Pfam" id="PF01232">
    <property type="entry name" value="Mannitol_dh"/>
    <property type="match status" value="1"/>
</dbReference>
<reference evidence="5 6" key="1">
    <citation type="submission" date="2019-04" db="EMBL/GenBank/DDBJ databases">
        <title>Natronospirillum operosus gen. nov., sp. nov., a haloalkaliphilic satellite isolated from decaying biomass of laboratory culture of cyanobacterium Geitlerinema sp. and proposal of Natronospirillaceae fam. nov. and Saccharospirillaceae fam. nov.</title>
        <authorList>
            <person name="Kevbrin V."/>
            <person name="Boltyanskaya Y."/>
            <person name="Koziaeva V."/>
            <person name="Grouzdev D.S."/>
            <person name="Park M."/>
            <person name="Cho J."/>
        </authorList>
    </citation>
    <scope>NUCLEOTIDE SEQUENCE [LARGE SCALE GENOMIC DNA]</scope>
    <source>
        <strain evidence="5 6">G-116</strain>
    </source>
</reference>
<evidence type="ECO:0000313" key="6">
    <source>
        <dbReference type="Proteomes" id="UP000297475"/>
    </source>
</evidence>
<dbReference type="RefSeq" id="WP_135483236.1">
    <property type="nucleotide sequence ID" value="NZ_SRMF01000003.1"/>
</dbReference>
<evidence type="ECO:0000259" key="4">
    <source>
        <dbReference type="Pfam" id="PF08125"/>
    </source>
</evidence>
<evidence type="ECO:0000259" key="3">
    <source>
        <dbReference type="Pfam" id="PF01232"/>
    </source>
</evidence>
<evidence type="ECO:0000313" key="5">
    <source>
        <dbReference type="EMBL" id="TGG93527.1"/>
    </source>
</evidence>
<dbReference type="Gene3D" id="1.10.1040.10">
    <property type="entry name" value="N-(1-d-carboxylethyl)-l-norvaline Dehydrogenase, domain 2"/>
    <property type="match status" value="1"/>
</dbReference>
<feature type="domain" description="Mannitol dehydrogenase C-terminal" evidence="4">
    <location>
        <begin position="291"/>
        <end position="483"/>
    </location>
</feature>
<dbReference type="InterPro" id="IPR013118">
    <property type="entry name" value="Mannitol_DH_C"/>
</dbReference>
<proteinExistence type="predicted"/>
<comment type="caution">
    <text evidence="5">The sequence shown here is derived from an EMBL/GenBank/DDBJ whole genome shotgun (WGS) entry which is preliminary data.</text>
</comment>
<dbReference type="InterPro" id="IPR050988">
    <property type="entry name" value="Mannitol_DH/Oxidoreductase"/>
</dbReference>
<dbReference type="OrthoDB" id="9768714at2"/>
<dbReference type="EMBL" id="SRMF01000003">
    <property type="protein sequence ID" value="TGG93527.1"/>
    <property type="molecule type" value="Genomic_DNA"/>
</dbReference>
<sequence length="496" mass="54474">MTAHSKATVPADIRHLPAAERSGHIGVVHLGLGAFHRAHQAVYLERFRQHSGDPQWGICSANLRSNHALVDQLRATDGRYHVAEYTDSSRVLVREVGTIEEVLFTGQDDSGIWGRDLDQLLHRLAHPDTRIVTLTVTEKGYFLNPADGALLTEHALIRHDMTHPEQPRTAPGLLVAALAARRAAGVAPFAVLSCDNMPANGERAQGAVVRLAAQTDPELAQWIEQQVAFPSSMVDRIVPAMTAADFERLSSLRLDDPSAVIGEAFAQWVIEDRFPAGRPQWESVGVEMVPDVAPFETMKLRMLNGSHSLLAYLGALHGVETVYDAVCQPGFRALLRHYMGAEAAPTLDVPAGVDLTHYCEDLLQRFANDSLQHRLHQIAMDGSQKLPQRWLYGALEQLAAGRSIRATALGVAAWMRYTRGTDLQGQPFAISDPMAETLQDLHRTHQDGPSLVRAFLALEAVVPPALARQEVFRAAVQQAFQDLETQSLDELLAAFL</sequence>
<dbReference type="SUPFAM" id="SSF48179">
    <property type="entry name" value="6-phosphogluconate dehydrogenase C-terminal domain-like"/>
    <property type="match status" value="1"/>
</dbReference>
<dbReference type="InterPro" id="IPR013328">
    <property type="entry name" value="6PGD_dom2"/>
</dbReference>
<dbReference type="InterPro" id="IPR013131">
    <property type="entry name" value="Mannitol_DH_N"/>
</dbReference>
<dbReference type="PANTHER" id="PTHR43362:SF1">
    <property type="entry name" value="MANNITOL DEHYDROGENASE 2-RELATED"/>
    <property type="match status" value="1"/>
</dbReference>
<dbReference type="SUPFAM" id="SSF51735">
    <property type="entry name" value="NAD(P)-binding Rossmann-fold domains"/>
    <property type="match status" value="1"/>
</dbReference>
<dbReference type="Gene3D" id="3.40.50.720">
    <property type="entry name" value="NAD(P)-binding Rossmann-like Domain"/>
    <property type="match status" value="1"/>
</dbReference>
<keyword evidence="6" id="KW-1185">Reference proteome</keyword>
<dbReference type="PANTHER" id="PTHR43362">
    <property type="entry name" value="MANNITOL DEHYDROGENASE DSF1-RELATED"/>
    <property type="match status" value="1"/>
</dbReference>
<dbReference type="GO" id="GO:0016616">
    <property type="term" value="F:oxidoreductase activity, acting on the CH-OH group of donors, NAD or NADP as acceptor"/>
    <property type="evidence" value="ECO:0007669"/>
    <property type="project" value="TreeGrafter"/>
</dbReference>
<keyword evidence="1" id="KW-0560">Oxidoreductase</keyword>
<dbReference type="InterPro" id="IPR023027">
    <property type="entry name" value="Mannitol_DH_CS"/>
</dbReference>
<dbReference type="GO" id="GO:0019594">
    <property type="term" value="P:mannitol metabolic process"/>
    <property type="evidence" value="ECO:0007669"/>
    <property type="project" value="InterPro"/>
</dbReference>
<gene>
    <name evidence="5" type="ORF">E4656_10810</name>
</gene>
<dbReference type="PROSITE" id="PS00974">
    <property type="entry name" value="MANNITOL_DHGENASE"/>
    <property type="match status" value="1"/>
</dbReference>
<protein>
    <submittedName>
        <fullName evidence="5">Mannitol dehydrogenase family protein</fullName>
    </submittedName>
</protein>
<dbReference type="PRINTS" id="PR00084">
    <property type="entry name" value="MTLDHDRGNASE"/>
</dbReference>
<evidence type="ECO:0000256" key="2">
    <source>
        <dbReference type="ARBA" id="ARBA00023027"/>
    </source>
</evidence>
<dbReference type="InterPro" id="IPR008927">
    <property type="entry name" value="6-PGluconate_DH-like_C_sf"/>
</dbReference>
<organism evidence="5 6">
    <name type="scientific">Natronospirillum operosum</name>
    <dbReference type="NCBI Taxonomy" id="2759953"/>
    <lineage>
        <taxon>Bacteria</taxon>
        <taxon>Pseudomonadati</taxon>
        <taxon>Pseudomonadota</taxon>
        <taxon>Gammaproteobacteria</taxon>
        <taxon>Oceanospirillales</taxon>
        <taxon>Natronospirillaceae</taxon>
        <taxon>Natronospirillum</taxon>
    </lineage>
</organism>
<dbReference type="Proteomes" id="UP000297475">
    <property type="component" value="Unassembled WGS sequence"/>
</dbReference>
<dbReference type="Pfam" id="PF08125">
    <property type="entry name" value="Mannitol_dh_C"/>
    <property type="match status" value="1"/>
</dbReference>
<feature type="domain" description="Mannitol dehydrogenase N-terminal" evidence="3">
    <location>
        <begin position="26"/>
        <end position="282"/>
    </location>
</feature>
<dbReference type="InterPro" id="IPR036291">
    <property type="entry name" value="NAD(P)-bd_dom_sf"/>
</dbReference>
<dbReference type="AlphaFoldDB" id="A0A4Z0W7Z8"/>
<evidence type="ECO:0000256" key="1">
    <source>
        <dbReference type="ARBA" id="ARBA00023002"/>
    </source>
</evidence>
<name>A0A4Z0W7Z8_9GAMM</name>
<dbReference type="InterPro" id="IPR000669">
    <property type="entry name" value="Mannitol_DH"/>
</dbReference>